<dbReference type="EMBL" id="JAHRIQ010046509">
    <property type="protein sequence ID" value="MEQ2235533.1"/>
    <property type="molecule type" value="Genomic_DNA"/>
</dbReference>
<organism evidence="1 2">
    <name type="scientific">Ilyodon furcidens</name>
    <name type="common">goldbreast splitfin</name>
    <dbReference type="NCBI Taxonomy" id="33524"/>
    <lineage>
        <taxon>Eukaryota</taxon>
        <taxon>Metazoa</taxon>
        <taxon>Chordata</taxon>
        <taxon>Craniata</taxon>
        <taxon>Vertebrata</taxon>
        <taxon>Euteleostomi</taxon>
        <taxon>Actinopterygii</taxon>
        <taxon>Neopterygii</taxon>
        <taxon>Teleostei</taxon>
        <taxon>Neoteleostei</taxon>
        <taxon>Acanthomorphata</taxon>
        <taxon>Ovalentaria</taxon>
        <taxon>Atherinomorphae</taxon>
        <taxon>Cyprinodontiformes</taxon>
        <taxon>Goodeidae</taxon>
        <taxon>Ilyodon</taxon>
    </lineage>
</organism>
<reference evidence="1 2" key="1">
    <citation type="submission" date="2021-06" db="EMBL/GenBank/DDBJ databases">
        <authorList>
            <person name="Palmer J.M."/>
        </authorList>
    </citation>
    <scope>NUCLEOTIDE SEQUENCE [LARGE SCALE GENOMIC DNA]</scope>
    <source>
        <strain evidence="2">if_2019</strain>
        <tissue evidence="1">Muscle</tissue>
    </source>
</reference>
<evidence type="ECO:0000313" key="2">
    <source>
        <dbReference type="Proteomes" id="UP001482620"/>
    </source>
</evidence>
<protein>
    <submittedName>
        <fullName evidence="1">Uncharacterized protein</fullName>
    </submittedName>
</protein>
<keyword evidence="2" id="KW-1185">Reference proteome</keyword>
<sequence>MNLGLFFFFYCIRHLNVHSSCATGKVHSNIPPPPTLSLHVSASLRPSVFLVFLDAKAKIPAFCSFSEQLRGGQRVTLEKVTDERAGSGGWQKSSFKEVWGGMGGGGQARSITV</sequence>
<gene>
    <name evidence="1" type="ORF">ILYODFUR_003294</name>
</gene>
<proteinExistence type="predicted"/>
<accession>A0ABV0TRH9</accession>
<evidence type="ECO:0000313" key="1">
    <source>
        <dbReference type="EMBL" id="MEQ2235533.1"/>
    </source>
</evidence>
<name>A0ABV0TRH9_9TELE</name>
<comment type="caution">
    <text evidence="1">The sequence shown here is derived from an EMBL/GenBank/DDBJ whole genome shotgun (WGS) entry which is preliminary data.</text>
</comment>
<dbReference type="Proteomes" id="UP001482620">
    <property type="component" value="Unassembled WGS sequence"/>
</dbReference>